<evidence type="ECO:0000313" key="2">
    <source>
        <dbReference type="EMBL" id="GGA23160.1"/>
    </source>
</evidence>
<reference evidence="3" key="1">
    <citation type="journal article" date="2019" name="Int. J. Syst. Evol. Microbiol.">
        <title>The Global Catalogue of Microorganisms (GCM) 10K type strain sequencing project: providing services to taxonomists for standard genome sequencing and annotation.</title>
        <authorList>
            <consortium name="The Broad Institute Genomics Platform"/>
            <consortium name="The Broad Institute Genome Sequencing Center for Infectious Disease"/>
            <person name="Wu L."/>
            <person name="Ma J."/>
        </authorList>
    </citation>
    <scope>NUCLEOTIDE SEQUENCE [LARGE SCALE GENOMIC DNA]</scope>
    <source>
        <strain evidence="3">CGMCC 1.15439</strain>
    </source>
</reference>
<organism evidence="2 3">
    <name type="scientific">Dyella nitratireducens</name>
    <dbReference type="NCBI Taxonomy" id="1849580"/>
    <lineage>
        <taxon>Bacteria</taxon>
        <taxon>Pseudomonadati</taxon>
        <taxon>Pseudomonadota</taxon>
        <taxon>Gammaproteobacteria</taxon>
        <taxon>Lysobacterales</taxon>
        <taxon>Rhodanobacteraceae</taxon>
        <taxon>Dyella</taxon>
    </lineage>
</organism>
<proteinExistence type="predicted"/>
<feature type="region of interest" description="Disordered" evidence="1">
    <location>
        <begin position="78"/>
        <end position="119"/>
    </location>
</feature>
<dbReference type="Proteomes" id="UP000620046">
    <property type="component" value="Unassembled WGS sequence"/>
</dbReference>
<accession>A0ABQ1FMU2</accession>
<comment type="caution">
    <text evidence="2">The sequence shown here is derived from an EMBL/GenBank/DDBJ whole genome shotgun (WGS) entry which is preliminary data.</text>
</comment>
<gene>
    <name evidence="2" type="ORF">GCM10010981_09320</name>
</gene>
<sequence>MYEKKPFPDATLFYYDNGMYKIISQGEEHYGVYVVRGHVNDEEYSVHYISLPSSDWGGKTAHHYLKFNRKTGKFTQQASWEDDPDIAPQYGDFSQEKNTVADPRPITWKTHSTPEQQRD</sequence>
<name>A0ABQ1FMU2_9GAMM</name>
<protein>
    <submittedName>
        <fullName evidence="2">Uncharacterized protein</fullName>
    </submittedName>
</protein>
<keyword evidence="3" id="KW-1185">Reference proteome</keyword>
<dbReference type="EMBL" id="BMJA01000001">
    <property type="protein sequence ID" value="GGA23160.1"/>
    <property type="molecule type" value="Genomic_DNA"/>
</dbReference>
<feature type="compositionally biased region" description="Polar residues" evidence="1">
    <location>
        <begin position="109"/>
        <end position="119"/>
    </location>
</feature>
<evidence type="ECO:0000256" key="1">
    <source>
        <dbReference type="SAM" id="MobiDB-lite"/>
    </source>
</evidence>
<evidence type="ECO:0000313" key="3">
    <source>
        <dbReference type="Proteomes" id="UP000620046"/>
    </source>
</evidence>